<dbReference type="PANTHER" id="PTHR22803">
    <property type="entry name" value="MANNOSE, PHOSPHOLIPASE, LECTIN RECEPTOR RELATED"/>
    <property type="match status" value="1"/>
</dbReference>
<dbReference type="InterPro" id="IPR016187">
    <property type="entry name" value="CTDL_fold"/>
</dbReference>
<feature type="domain" description="C-type lectin" evidence="2">
    <location>
        <begin position="36"/>
        <end position="149"/>
    </location>
</feature>
<dbReference type="InterPro" id="IPR001304">
    <property type="entry name" value="C-type_lectin-like"/>
</dbReference>
<dbReference type="SMART" id="SM00034">
    <property type="entry name" value="CLECT"/>
    <property type="match status" value="1"/>
</dbReference>
<accession>A0A142JYQ7</accession>
<proteinExistence type="evidence at transcript level"/>
<evidence type="ECO:0000259" key="2">
    <source>
        <dbReference type="PROSITE" id="PS50041"/>
    </source>
</evidence>
<dbReference type="PROSITE" id="PS50041">
    <property type="entry name" value="C_TYPE_LECTIN_2"/>
    <property type="match status" value="1"/>
</dbReference>
<name>A0A142JYQ7_LARCR</name>
<reference evidence="3" key="1">
    <citation type="journal article" date="2016" name="Fish Shellfish Immunol.">
        <title>A novel C-type lectin, Nattectin-like protein, with a wide range of bacterial agglutination activity in large yellow croaker Larimichthys crocea.</title>
        <authorList>
            <person name="Lv C."/>
            <person name="Zhang D."/>
            <person name="Wang Z."/>
        </authorList>
    </citation>
    <scope>NUCLEOTIDE SEQUENCE</scope>
</reference>
<organism evidence="3">
    <name type="scientific">Larimichthys crocea</name>
    <name type="common">Large yellow croaker</name>
    <name type="synonym">Pseudosciaena crocea</name>
    <dbReference type="NCBI Taxonomy" id="215358"/>
    <lineage>
        <taxon>Eukaryota</taxon>
        <taxon>Metazoa</taxon>
        <taxon>Chordata</taxon>
        <taxon>Craniata</taxon>
        <taxon>Vertebrata</taxon>
        <taxon>Euteleostomi</taxon>
        <taxon>Actinopterygii</taxon>
        <taxon>Neopterygii</taxon>
        <taxon>Teleostei</taxon>
        <taxon>Neoteleostei</taxon>
        <taxon>Acanthomorphata</taxon>
        <taxon>Eupercaria</taxon>
        <taxon>Sciaenidae</taxon>
        <taxon>Larimichthys</taxon>
    </lineage>
</organism>
<dbReference type="InterPro" id="IPR016186">
    <property type="entry name" value="C-type_lectin-like/link_sf"/>
</dbReference>
<keyword evidence="1" id="KW-0732">Signal</keyword>
<evidence type="ECO:0000256" key="1">
    <source>
        <dbReference type="SAM" id="SignalP"/>
    </source>
</evidence>
<dbReference type="AlphaFoldDB" id="A0A142JYQ7"/>
<evidence type="ECO:0000313" key="3">
    <source>
        <dbReference type="EMBL" id="AMR93998.1"/>
    </source>
</evidence>
<sequence>MASALHFIVLLCGLWIGANVISAHHLGGCPHRWTKHGCRCFRFFNTPKPWAEAERFCTLHGGNLASVLTREEGNLISSMMTTTAWVGGYDKVQDGVWLWSDGRKFDFHLWRKFGNEPNNYNGGEGCMQFLKTRNANDNKCHTRIHFVCAKDALQ</sequence>
<protein>
    <submittedName>
        <fullName evidence="3">Nattectin-like protein</fullName>
    </submittedName>
</protein>
<dbReference type="EMBL" id="KT894221">
    <property type="protein sequence ID" value="AMR93998.1"/>
    <property type="molecule type" value="mRNA"/>
</dbReference>
<dbReference type="Gene3D" id="3.10.100.10">
    <property type="entry name" value="Mannose-Binding Protein A, subunit A"/>
    <property type="match status" value="1"/>
</dbReference>
<dbReference type="InterPro" id="IPR050111">
    <property type="entry name" value="C-type_lectin/snaclec_domain"/>
</dbReference>
<dbReference type="Pfam" id="PF00059">
    <property type="entry name" value="Lectin_C"/>
    <property type="match status" value="1"/>
</dbReference>
<feature type="chain" id="PRO_5007498500" evidence="1">
    <location>
        <begin position="24"/>
        <end position="154"/>
    </location>
</feature>
<gene>
    <name evidence="3" type="primary">NTC</name>
</gene>
<dbReference type="SUPFAM" id="SSF56436">
    <property type="entry name" value="C-type lectin-like"/>
    <property type="match status" value="1"/>
</dbReference>
<feature type="signal peptide" evidence="1">
    <location>
        <begin position="1"/>
        <end position="23"/>
    </location>
</feature>